<dbReference type="Pfam" id="PF10155">
    <property type="entry name" value="CNOT11"/>
    <property type="match status" value="1"/>
</dbReference>
<evidence type="ECO:0000256" key="5">
    <source>
        <dbReference type="ARBA" id="ARBA00022490"/>
    </source>
</evidence>
<organism evidence="11 12">
    <name type="scientific">Nesidiocoris tenuis</name>
    <dbReference type="NCBI Taxonomy" id="355587"/>
    <lineage>
        <taxon>Eukaryota</taxon>
        <taxon>Metazoa</taxon>
        <taxon>Ecdysozoa</taxon>
        <taxon>Arthropoda</taxon>
        <taxon>Hexapoda</taxon>
        <taxon>Insecta</taxon>
        <taxon>Pterygota</taxon>
        <taxon>Neoptera</taxon>
        <taxon>Paraneoptera</taxon>
        <taxon>Hemiptera</taxon>
        <taxon>Heteroptera</taxon>
        <taxon>Panheteroptera</taxon>
        <taxon>Cimicomorpha</taxon>
        <taxon>Miridae</taxon>
        <taxon>Dicyphina</taxon>
        <taxon>Nesidiocoris</taxon>
    </lineage>
</organism>
<proteinExistence type="inferred from homology"/>
<dbReference type="EMBL" id="CADCXU010024240">
    <property type="protein sequence ID" value="CAB0011634.1"/>
    <property type="molecule type" value="Genomic_DNA"/>
</dbReference>
<feature type="non-terminal residue" evidence="11">
    <location>
        <position position="778"/>
    </location>
</feature>
<evidence type="ECO:0000256" key="3">
    <source>
        <dbReference type="ARBA" id="ARBA00008030"/>
    </source>
</evidence>
<reference evidence="11 12" key="1">
    <citation type="submission" date="2020-02" db="EMBL/GenBank/DDBJ databases">
        <authorList>
            <person name="Ferguson B K."/>
        </authorList>
    </citation>
    <scope>NUCLEOTIDE SEQUENCE [LARGE SCALE GENOMIC DNA]</scope>
</reference>
<dbReference type="GO" id="GO:0031047">
    <property type="term" value="P:regulatory ncRNA-mediated gene silencing"/>
    <property type="evidence" value="ECO:0007669"/>
    <property type="project" value="UniProtKB-KW"/>
</dbReference>
<evidence type="ECO:0000256" key="9">
    <source>
        <dbReference type="ARBA" id="ARBA00023242"/>
    </source>
</evidence>
<name>A0A6H5H717_9HEMI</name>
<dbReference type="GO" id="GO:0030014">
    <property type="term" value="C:CCR4-NOT complex"/>
    <property type="evidence" value="ECO:0007669"/>
    <property type="project" value="InterPro"/>
</dbReference>
<evidence type="ECO:0000256" key="1">
    <source>
        <dbReference type="ARBA" id="ARBA00004123"/>
    </source>
</evidence>
<dbReference type="InterPro" id="IPR019312">
    <property type="entry name" value="CNOT11"/>
</dbReference>
<evidence type="ECO:0000313" key="12">
    <source>
        <dbReference type="Proteomes" id="UP000479000"/>
    </source>
</evidence>
<evidence type="ECO:0000256" key="6">
    <source>
        <dbReference type="ARBA" id="ARBA00023015"/>
    </source>
</evidence>
<evidence type="ECO:0000256" key="2">
    <source>
        <dbReference type="ARBA" id="ARBA00004496"/>
    </source>
</evidence>
<evidence type="ECO:0000256" key="10">
    <source>
        <dbReference type="SAM" id="MobiDB-lite"/>
    </source>
</evidence>
<keyword evidence="7" id="KW-0943">RNA-mediated gene silencing</keyword>
<comment type="similarity">
    <text evidence="3">Belongs to the CNOT11 family.</text>
</comment>
<dbReference type="GO" id="GO:0005737">
    <property type="term" value="C:cytoplasm"/>
    <property type="evidence" value="ECO:0007669"/>
    <property type="project" value="UniProtKB-SubCell"/>
</dbReference>
<gene>
    <name evidence="11" type="ORF">NTEN_LOCUS16548</name>
</gene>
<evidence type="ECO:0000256" key="7">
    <source>
        <dbReference type="ARBA" id="ARBA00023158"/>
    </source>
</evidence>
<evidence type="ECO:0000256" key="8">
    <source>
        <dbReference type="ARBA" id="ARBA00023163"/>
    </source>
</evidence>
<dbReference type="OrthoDB" id="364513at2759"/>
<evidence type="ECO:0000313" key="11">
    <source>
        <dbReference type="EMBL" id="CAB0011634.1"/>
    </source>
</evidence>
<feature type="region of interest" description="Disordered" evidence="10">
    <location>
        <begin position="453"/>
        <end position="472"/>
    </location>
</feature>
<sequence length="778" mass="88352">MALTPEEVDKLLSLFMDKSFEEQPFDAFVRNVKQYFSKAYNFKIGLCVYQLLHHNILSTPVRRLLGVTLLIELYRGETFLSNPFAHMIVNLIKPPGDSASKSIPYNLVLGPVEKNFLGHLIVTGRPQDLLRKIPKNVMVSPPEAKVDLTFVEKQLETKLRGRTENVKNHISCFFPEPIPTSDIEDLKELKDFAARLMSEEKPPALETYRPDPLRLVPPLTVSDLDDMVWADFSDLRNHDFELDFSVAGPGSPSNMAKLISQALKGSLTLLEQQQLLVELESESVPLSDTVLQPDRLPDLVENNPLVASELLRKLINSPKINDYFSVLLTMEMSLHSMEVVNRLTTTVTLPSAFIHLFVSNCISTCETMKDRYMQNRLVRLVCVFLQSLIRNKIINVHDLFLEVQAFCIEFSRIREAAALFRLLKQLETGAIYICLEGKILKVDGRKSFKANSHTAPSEIKAKDSSPSSGRRGSEPLRILLLSSITPGRSLGTKCPGHCWGPSDVTTASAISRREDESRRRWPLPDAFQQREDPASPRRFEADEKAQIVGTTEAAGKAIAYENENLRDQTRHIKVELSTEKSMVRRIMEKNVSLTQAMERLGEVTHQLENYGLEKEHLLGMIRDLQKREIELEESLKYSQDDVNRLLLVKHNQKAQIKKIEEEYCSINKQAMLCFKEIKLVLVNFLLCIPNIFNHVIQPLNEIERTVLNHLKSQLKNYDGSVLLQMSINVLIFVHFTQGESPSSESFFEFFGHSQGQSIVVLCGNNLHNEYGIEENSGP</sequence>
<comment type="subcellular location">
    <subcellularLocation>
        <location evidence="2">Cytoplasm</location>
    </subcellularLocation>
    <subcellularLocation>
        <location evidence="1">Nucleus</location>
    </subcellularLocation>
</comment>
<dbReference type="Proteomes" id="UP000479000">
    <property type="component" value="Unassembled WGS sequence"/>
</dbReference>
<dbReference type="PANTHER" id="PTHR15975">
    <property type="entry name" value="CCR4-NOT TRANSCRIPTION COMPLEX SUBUNIT 11"/>
    <property type="match status" value="1"/>
</dbReference>
<dbReference type="PANTHER" id="PTHR15975:SF0">
    <property type="entry name" value="CCR4-NOT TRANSCRIPTION COMPLEX SUBUNIT 11"/>
    <property type="match status" value="1"/>
</dbReference>
<accession>A0A6H5H717</accession>
<keyword evidence="5" id="KW-0963">Cytoplasm</keyword>
<keyword evidence="9" id="KW-0539">Nucleus</keyword>
<keyword evidence="12" id="KW-1185">Reference proteome</keyword>
<protein>
    <recommendedName>
        <fullName evidence="4">CCR4-NOT transcription complex subunit 11</fullName>
    </recommendedName>
</protein>
<dbReference type="GO" id="GO:0005634">
    <property type="term" value="C:nucleus"/>
    <property type="evidence" value="ECO:0007669"/>
    <property type="project" value="UniProtKB-SubCell"/>
</dbReference>
<keyword evidence="6" id="KW-0805">Transcription regulation</keyword>
<keyword evidence="8" id="KW-0804">Transcription</keyword>
<evidence type="ECO:0000256" key="4">
    <source>
        <dbReference type="ARBA" id="ARBA00014872"/>
    </source>
</evidence>
<dbReference type="AlphaFoldDB" id="A0A6H5H717"/>